<dbReference type="Proteomes" id="UP000195273">
    <property type="component" value="Chromosome"/>
</dbReference>
<keyword evidence="3" id="KW-1185">Reference proteome</keyword>
<dbReference type="Gene3D" id="2.170.16.10">
    <property type="entry name" value="Hedgehog/Intein (Hint) domain"/>
    <property type="match status" value="1"/>
</dbReference>
<dbReference type="AlphaFoldDB" id="A0A1Y0EGP1"/>
<dbReference type="InterPro" id="IPR028992">
    <property type="entry name" value="Hedgehog/Intein_dom"/>
</dbReference>
<evidence type="ECO:0000313" key="3">
    <source>
        <dbReference type="Proteomes" id="UP000195273"/>
    </source>
</evidence>
<dbReference type="EMBL" id="CP021431">
    <property type="protein sequence ID" value="ARU02608.1"/>
    <property type="molecule type" value="Genomic_DNA"/>
</dbReference>
<dbReference type="InterPro" id="IPR036844">
    <property type="entry name" value="Hint_dom_sf"/>
</dbReference>
<gene>
    <name evidence="2" type="ORF">LOKVESSMR4R_03335</name>
</gene>
<name>A0A1Y0EGP1_9RHOB</name>
<dbReference type="KEGG" id="lvs:LOKVESSMR4R_03335"/>
<organism evidence="2 3">
    <name type="scientific">Yoonia vestfoldensis</name>
    <dbReference type="NCBI Taxonomy" id="245188"/>
    <lineage>
        <taxon>Bacteria</taxon>
        <taxon>Pseudomonadati</taxon>
        <taxon>Pseudomonadota</taxon>
        <taxon>Alphaproteobacteria</taxon>
        <taxon>Rhodobacterales</taxon>
        <taxon>Paracoccaceae</taxon>
        <taxon>Yoonia</taxon>
    </lineage>
</organism>
<evidence type="ECO:0000313" key="2">
    <source>
        <dbReference type="EMBL" id="ARU02608.1"/>
    </source>
</evidence>
<dbReference type="SUPFAM" id="SSF51294">
    <property type="entry name" value="Hedgehog/intein (Hint) domain"/>
    <property type="match status" value="1"/>
</dbReference>
<evidence type="ECO:0000259" key="1">
    <source>
        <dbReference type="Pfam" id="PF13403"/>
    </source>
</evidence>
<proteinExistence type="predicted"/>
<reference evidence="2 3" key="1">
    <citation type="submission" date="2017-05" db="EMBL/GenBank/DDBJ databases">
        <title>Genome Sequence of Loktanella vestfoldensis Strain SMR4r Isolated from a Culture of the Diatom Skeletonema marinoi.</title>
        <authorList>
            <person name="Topel M."/>
            <person name="Pinder M.I.M."/>
            <person name="Johansson O.N."/>
            <person name="Kourtchenko O."/>
            <person name="Godhe A."/>
            <person name="Clarke A.K."/>
        </authorList>
    </citation>
    <scope>NUCLEOTIDE SEQUENCE [LARGE SCALE GENOMIC DNA]</scope>
    <source>
        <strain evidence="2 3">SMR4r</strain>
    </source>
</reference>
<sequence>MSYSFYLFNRDAWDDPNGMLRSNDDTGSAAVGDQITLQTPESGQVVTVAGDGIADSRSVAGGLTEDYTISGTSFAAGTFIEMDYGFVVRDSNGIDYFIGKVKVATTIDSLYNGSVMSEGWNPVTQEWVGPPPIGTTFTLISVGNDYPGDFNPWQLFGGGIRNGATTFTPYSNDVRLGDGVTAPVLKTDFFPICFAAGTLIETETGPRLIEELVPGDRIVTCDAGLQTLRWVGRRHIRSDVLSRMPKWWPVRIKAGALGAGLPKRDVMVSPQHRVLIRSRIARRMFDADEVLVAAKDLVGLAGIARADDVMDIVYIHLMFDAHRIVLAEGAAMESFYLGPMVLRSLDFATRNELLELFPEMEKETVAFARPVVTGRPARNLVSRHQRNAQPLVFA</sequence>
<dbReference type="Pfam" id="PF13403">
    <property type="entry name" value="Hint_2"/>
    <property type="match status" value="1"/>
</dbReference>
<accession>A0A1Y0EGP1</accession>
<protein>
    <submittedName>
        <fullName evidence="2">Hint domain protein</fullName>
    </submittedName>
</protein>
<feature type="domain" description="Hedgehog/Intein (Hint)" evidence="1">
    <location>
        <begin position="192"/>
        <end position="338"/>
    </location>
</feature>